<gene>
    <name evidence="2" type="ORF">HELGO_WM40246</name>
</gene>
<feature type="signal peptide" evidence="1">
    <location>
        <begin position="1"/>
        <end position="21"/>
    </location>
</feature>
<reference evidence="2" key="1">
    <citation type="submission" date="2020-01" db="EMBL/GenBank/DDBJ databases">
        <authorList>
            <person name="Meier V. D."/>
            <person name="Meier V D."/>
        </authorList>
    </citation>
    <scope>NUCLEOTIDE SEQUENCE</scope>
    <source>
        <strain evidence="2">HLG_WM_MAG_09</strain>
    </source>
</reference>
<dbReference type="AlphaFoldDB" id="A0A6S6U2L2"/>
<sequence length="98" mass="10478">MKFYSGLVIIAVMLSSGCAASMDSKSDIPGQLNDGGWVLNIPGAPHTHRVRLAACPESPLVTTHTHDHDQVGRAPHKHNGCFTCPAQGSLASRLYDKK</sequence>
<proteinExistence type="predicted"/>
<name>A0A6S6U2L2_9GAMM</name>
<keyword evidence="1" id="KW-0732">Signal</keyword>
<evidence type="ECO:0000313" key="2">
    <source>
        <dbReference type="EMBL" id="CAA6821706.1"/>
    </source>
</evidence>
<protein>
    <submittedName>
        <fullName evidence="2">Uncharacterized protein</fullName>
    </submittedName>
</protein>
<dbReference type="PROSITE" id="PS51257">
    <property type="entry name" value="PROKAR_LIPOPROTEIN"/>
    <property type="match status" value="1"/>
</dbReference>
<evidence type="ECO:0000256" key="1">
    <source>
        <dbReference type="SAM" id="SignalP"/>
    </source>
</evidence>
<feature type="chain" id="PRO_5028131129" evidence="1">
    <location>
        <begin position="22"/>
        <end position="98"/>
    </location>
</feature>
<accession>A0A6S6U2L2</accession>
<dbReference type="EMBL" id="CACVAT010000360">
    <property type="protein sequence ID" value="CAA6821706.1"/>
    <property type="molecule type" value="Genomic_DNA"/>
</dbReference>
<organism evidence="2">
    <name type="scientific">uncultured Thiotrichaceae bacterium</name>
    <dbReference type="NCBI Taxonomy" id="298394"/>
    <lineage>
        <taxon>Bacteria</taxon>
        <taxon>Pseudomonadati</taxon>
        <taxon>Pseudomonadota</taxon>
        <taxon>Gammaproteobacteria</taxon>
        <taxon>Thiotrichales</taxon>
        <taxon>Thiotrichaceae</taxon>
        <taxon>environmental samples</taxon>
    </lineage>
</organism>